<sequence length="428" mass="49533">METATIPAGFRDLPTEILEVILQGFRPNPLQPFDFQQFRHALQQLSQLRLITKACYNILTPLLYSSVVLPMYHEKAFLNSIQAVRYHPELIHAVYLQGEWHRDEHFQRVTINLLRPFLSACLNLRELHIDGGETIFWNMSRGRIQRLFEVIPASLTTISLNYVTYGQSRTTGCHMISSMLIGMGRPFAERLKSLEIGNGFDGYNQSDDLALPRYFPSLERLVLRDLHIQKAARILSRVTCDTKHPERPQCGRRIRYQRNIPFHDPPLHDLTLTVLLRSPQDVNESILDLFKINNIASRITSLRLGIGYPSFIVDFEVIPQTIIQLCPNLRIFFYRAPCPLTFLETPLPSSLRELGIRVVRSRETGQTRFVHDLKPIRIFVEDSRCRMGVTKLYVKSTTYLDLPPLEGMEELREACRVHGVQFFDKFAI</sequence>
<proteinExistence type="predicted"/>
<dbReference type="EMBL" id="ML208297">
    <property type="protein sequence ID" value="TFK71474.1"/>
    <property type="molecule type" value="Genomic_DNA"/>
</dbReference>
<gene>
    <name evidence="1" type="ORF">BDN72DRAFT_895592</name>
</gene>
<evidence type="ECO:0000313" key="2">
    <source>
        <dbReference type="Proteomes" id="UP000308600"/>
    </source>
</evidence>
<dbReference type="Proteomes" id="UP000308600">
    <property type="component" value="Unassembled WGS sequence"/>
</dbReference>
<reference evidence="1 2" key="1">
    <citation type="journal article" date="2019" name="Nat. Ecol. Evol.">
        <title>Megaphylogeny resolves global patterns of mushroom evolution.</title>
        <authorList>
            <person name="Varga T."/>
            <person name="Krizsan K."/>
            <person name="Foldi C."/>
            <person name="Dima B."/>
            <person name="Sanchez-Garcia M."/>
            <person name="Sanchez-Ramirez S."/>
            <person name="Szollosi G.J."/>
            <person name="Szarkandi J.G."/>
            <person name="Papp V."/>
            <person name="Albert L."/>
            <person name="Andreopoulos W."/>
            <person name="Angelini C."/>
            <person name="Antonin V."/>
            <person name="Barry K.W."/>
            <person name="Bougher N.L."/>
            <person name="Buchanan P."/>
            <person name="Buyck B."/>
            <person name="Bense V."/>
            <person name="Catcheside P."/>
            <person name="Chovatia M."/>
            <person name="Cooper J."/>
            <person name="Damon W."/>
            <person name="Desjardin D."/>
            <person name="Finy P."/>
            <person name="Geml J."/>
            <person name="Haridas S."/>
            <person name="Hughes K."/>
            <person name="Justo A."/>
            <person name="Karasinski D."/>
            <person name="Kautmanova I."/>
            <person name="Kiss B."/>
            <person name="Kocsube S."/>
            <person name="Kotiranta H."/>
            <person name="LaButti K.M."/>
            <person name="Lechner B.E."/>
            <person name="Liimatainen K."/>
            <person name="Lipzen A."/>
            <person name="Lukacs Z."/>
            <person name="Mihaltcheva S."/>
            <person name="Morgado L.N."/>
            <person name="Niskanen T."/>
            <person name="Noordeloos M.E."/>
            <person name="Ohm R.A."/>
            <person name="Ortiz-Santana B."/>
            <person name="Ovrebo C."/>
            <person name="Racz N."/>
            <person name="Riley R."/>
            <person name="Savchenko A."/>
            <person name="Shiryaev A."/>
            <person name="Soop K."/>
            <person name="Spirin V."/>
            <person name="Szebenyi C."/>
            <person name="Tomsovsky M."/>
            <person name="Tulloss R.E."/>
            <person name="Uehling J."/>
            <person name="Grigoriev I.V."/>
            <person name="Vagvolgyi C."/>
            <person name="Papp T."/>
            <person name="Martin F.M."/>
            <person name="Miettinen O."/>
            <person name="Hibbett D.S."/>
            <person name="Nagy L.G."/>
        </authorList>
    </citation>
    <scope>NUCLEOTIDE SEQUENCE [LARGE SCALE GENOMIC DNA]</scope>
    <source>
        <strain evidence="1 2">NL-1719</strain>
    </source>
</reference>
<name>A0ACD3B1J9_9AGAR</name>
<protein>
    <submittedName>
        <fullName evidence="1">Uncharacterized protein</fullName>
    </submittedName>
</protein>
<keyword evidence="2" id="KW-1185">Reference proteome</keyword>
<organism evidence="1 2">
    <name type="scientific">Pluteus cervinus</name>
    <dbReference type="NCBI Taxonomy" id="181527"/>
    <lineage>
        <taxon>Eukaryota</taxon>
        <taxon>Fungi</taxon>
        <taxon>Dikarya</taxon>
        <taxon>Basidiomycota</taxon>
        <taxon>Agaricomycotina</taxon>
        <taxon>Agaricomycetes</taxon>
        <taxon>Agaricomycetidae</taxon>
        <taxon>Agaricales</taxon>
        <taxon>Pluteineae</taxon>
        <taxon>Pluteaceae</taxon>
        <taxon>Pluteus</taxon>
    </lineage>
</organism>
<accession>A0ACD3B1J9</accession>
<evidence type="ECO:0000313" key="1">
    <source>
        <dbReference type="EMBL" id="TFK71474.1"/>
    </source>
</evidence>